<name>W7UU46_RUMFL</name>
<reference evidence="3 4" key="1">
    <citation type="journal article" date="2014" name="PLoS ONE">
        <title>Rumen cellulosomics: divergent fiber-degrading strategies revealed by comparative genome-wide analysis of six ruminococcal strains.</title>
        <authorList>
            <person name="Dassa B."/>
            <person name="Borovok I."/>
            <person name="Ruimy-Israeli V."/>
            <person name="Lamed R."/>
            <person name="Flint H.J."/>
            <person name="Duncan S.H."/>
            <person name="Henrissat B."/>
            <person name="Coutinho P."/>
            <person name="Morrison M."/>
            <person name="Mosoni P."/>
            <person name="Yeoman C.J."/>
            <person name="White B.A."/>
            <person name="Bayer E.A."/>
        </authorList>
    </citation>
    <scope>NUCLEOTIDE SEQUENCE [LARGE SCALE GENOMIC DNA]</scope>
    <source>
        <strain evidence="3 4">007c</strain>
    </source>
</reference>
<evidence type="ECO:0000313" key="4">
    <source>
        <dbReference type="Proteomes" id="UP000019365"/>
    </source>
</evidence>
<dbReference type="InterPro" id="IPR016134">
    <property type="entry name" value="Dockerin_dom"/>
</dbReference>
<dbReference type="Proteomes" id="UP000019365">
    <property type="component" value="Unassembled WGS sequence"/>
</dbReference>
<evidence type="ECO:0000313" key="3">
    <source>
        <dbReference type="EMBL" id="EWM54679.1"/>
    </source>
</evidence>
<keyword evidence="4" id="KW-1185">Reference proteome</keyword>
<gene>
    <name evidence="3" type="ORF">RF007C_04260</name>
</gene>
<dbReference type="AlphaFoldDB" id="W7UU46"/>
<accession>W7UU46</accession>
<proteinExistence type="predicted"/>
<keyword evidence="1" id="KW-0732">Signal</keyword>
<dbReference type="Gene3D" id="2.60.40.680">
    <property type="match status" value="1"/>
</dbReference>
<dbReference type="PATRIC" id="fig|1341157.4.peg.733"/>
<feature type="signal peptide" evidence="1">
    <location>
        <begin position="1"/>
        <end position="28"/>
    </location>
</feature>
<dbReference type="PROSITE" id="PS51766">
    <property type="entry name" value="DOCKERIN"/>
    <property type="match status" value="1"/>
</dbReference>
<feature type="chain" id="PRO_5004901797" description="Dockerin domain-containing protein" evidence="1">
    <location>
        <begin position="29"/>
        <end position="254"/>
    </location>
</feature>
<organism evidence="3 4">
    <name type="scientific">Ruminococcus flavefaciens 007c</name>
    <dbReference type="NCBI Taxonomy" id="1341157"/>
    <lineage>
        <taxon>Bacteria</taxon>
        <taxon>Bacillati</taxon>
        <taxon>Bacillota</taxon>
        <taxon>Clostridia</taxon>
        <taxon>Eubacteriales</taxon>
        <taxon>Oscillospiraceae</taxon>
        <taxon>Ruminococcus</taxon>
    </lineage>
</organism>
<feature type="domain" description="Dockerin" evidence="2">
    <location>
        <begin position="182"/>
        <end position="254"/>
    </location>
</feature>
<evidence type="ECO:0000259" key="2">
    <source>
        <dbReference type="PROSITE" id="PS51766"/>
    </source>
</evidence>
<comment type="caution">
    <text evidence="3">The sequence shown here is derived from an EMBL/GenBank/DDBJ whole genome shotgun (WGS) entry which is preliminary data.</text>
</comment>
<dbReference type="InterPro" id="IPR002105">
    <property type="entry name" value="Dockerin_1_rpt"/>
</dbReference>
<dbReference type="InterPro" id="IPR036439">
    <property type="entry name" value="Dockerin_dom_sf"/>
</dbReference>
<dbReference type="SUPFAM" id="SSF63446">
    <property type="entry name" value="Type I dockerin domain"/>
    <property type="match status" value="1"/>
</dbReference>
<dbReference type="Gene3D" id="1.10.1330.10">
    <property type="entry name" value="Dockerin domain"/>
    <property type="match status" value="2"/>
</dbReference>
<protein>
    <recommendedName>
        <fullName evidence="2">Dockerin domain-containing protein</fullName>
    </recommendedName>
</protein>
<dbReference type="Pfam" id="PF00404">
    <property type="entry name" value="Dockerin_1"/>
    <property type="match status" value="1"/>
</dbReference>
<dbReference type="EMBL" id="ATAX01000010">
    <property type="protein sequence ID" value="EWM54679.1"/>
    <property type="molecule type" value="Genomic_DNA"/>
</dbReference>
<sequence>MIKRFKKIISLSLTAAMLALAPLTQVCAAEDKDSVSPSSVSETSAPVLIVPMLSLVYNGQFDIIDLDISAMNAEGQYSDVELEIEIDPRLEFSADEDGEYCTLGRALRIMSCESRLISANKLRFKAGGEMKGKNGTIFSIAVKLPSEPEAGRYYIRLTPLGENSVFKEAKEGYIDLYHVCVDNFKTGDINQDHFVDAADASQVLAMYVEASTQGRAFSSTEISLADMNRDNKIDSADASMILAEYVNSSTDYSG</sequence>
<evidence type="ECO:0000256" key="1">
    <source>
        <dbReference type="SAM" id="SignalP"/>
    </source>
</evidence>
<dbReference type="RefSeq" id="WP_037297301.1">
    <property type="nucleotide sequence ID" value="NZ_ATAX01000010.1"/>
</dbReference>
<dbReference type="GO" id="GO:0004553">
    <property type="term" value="F:hydrolase activity, hydrolyzing O-glycosyl compounds"/>
    <property type="evidence" value="ECO:0007669"/>
    <property type="project" value="InterPro"/>
</dbReference>
<dbReference type="GO" id="GO:0000272">
    <property type="term" value="P:polysaccharide catabolic process"/>
    <property type="evidence" value="ECO:0007669"/>
    <property type="project" value="InterPro"/>
</dbReference>